<evidence type="ECO:0000256" key="2">
    <source>
        <dbReference type="SAM" id="MobiDB-lite"/>
    </source>
</evidence>
<feature type="compositionally biased region" description="Acidic residues" evidence="2">
    <location>
        <begin position="170"/>
        <end position="181"/>
    </location>
</feature>
<feature type="region of interest" description="Disordered" evidence="2">
    <location>
        <begin position="186"/>
        <end position="207"/>
    </location>
</feature>
<evidence type="ECO:0000259" key="4">
    <source>
        <dbReference type="PROSITE" id="PS51228"/>
    </source>
</evidence>
<accession>A0ABR4A9U6</accession>
<proteinExistence type="predicted"/>
<sequence>MADSVDRVFVHALNTVKRIPRTGSARPPPADRLKLYGLYKQSTEGDVEGLSARPTGSDPDSAAEREKWDAWHAHNSLSRTEAKRQYISILIETMHKYATTTPEARELVSELEFVWDQIKSYSLSSSASSPEQLAQGQGIGASYRSMDASQRVGAEEAVSGGLRVLRPVSDGDEEEDDDDIEDGEDFEEARHMPLDDDDDDGAILTSRRQPADLDVRNRKWRKRIEHTLIKLTTEIAALREQVEAKRVGEGKRRNGVWAWITWLVWVALRHLVVDLAVIGFFVVWARRKGDRRLEQGLVLLGAYVGERLRRSRVTGSGRTPG</sequence>
<keyword evidence="3" id="KW-0472">Membrane</keyword>
<keyword evidence="3" id="KW-0812">Transmembrane</keyword>
<keyword evidence="1" id="KW-0446">Lipid-binding</keyword>
<evidence type="ECO:0000256" key="1">
    <source>
        <dbReference type="ARBA" id="ARBA00023121"/>
    </source>
</evidence>
<dbReference type="Pfam" id="PF00887">
    <property type="entry name" value="ACBP"/>
    <property type="match status" value="1"/>
</dbReference>
<protein>
    <recommendedName>
        <fullName evidence="4">ACB domain-containing protein</fullName>
    </recommendedName>
</protein>
<dbReference type="InterPro" id="IPR035984">
    <property type="entry name" value="Acyl-CoA-binding_sf"/>
</dbReference>
<organism evidence="5 6">
    <name type="scientific">Stereocaulon virgatum</name>
    <dbReference type="NCBI Taxonomy" id="373712"/>
    <lineage>
        <taxon>Eukaryota</taxon>
        <taxon>Fungi</taxon>
        <taxon>Dikarya</taxon>
        <taxon>Ascomycota</taxon>
        <taxon>Pezizomycotina</taxon>
        <taxon>Lecanoromycetes</taxon>
        <taxon>OSLEUM clade</taxon>
        <taxon>Lecanoromycetidae</taxon>
        <taxon>Lecanorales</taxon>
        <taxon>Lecanorineae</taxon>
        <taxon>Stereocaulaceae</taxon>
        <taxon>Stereocaulon</taxon>
    </lineage>
</organism>
<dbReference type="PANTHER" id="PTHR23310">
    <property type="entry name" value="ACYL-COA-BINDING PROTEIN, ACBP"/>
    <property type="match status" value="1"/>
</dbReference>
<comment type="caution">
    <text evidence="5">The sequence shown here is derived from an EMBL/GenBank/DDBJ whole genome shotgun (WGS) entry which is preliminary data.</text>
</comment>
<keyword evidence="3" id="KW-1133">Transmembrane helix</keyword>
<dbReference type="InterPro" id="IPR014352">
    <property type="entry name" value="FERM/acyl-CoA-bd_prot_sf"/>
</dbReference>
<gene>
    <name evidence="5" type="ORF">N7G274_005445</name>
</gene>
<dbReference type="PANTHER" id="PTHR23310:SF133">
    <property type="entry name" value="COA BINDING PROTEIN, PUTATIVE (AFU_ORTHOLOGUE AFUA_1G12300)-RELATED"/>
    <property type="match status" value="1"/>
</dbReference>
<evidence type="ECO:0000313" key="5">
    <source>
        <dbReference type="EMBL" id="KAL2041661.1"/>
    </source>
</evidence>
<reference evidence="5 6" key="1">
    <citation type="submission" date="2024-09" db="EMBL/GenBank/DDBJ databases">
        <title>Rethinking Asexuality: The Enigmatic Case of Functional Sexual Genes in Lepraria (Stereocaulaceae).</title>
        <authorList>
            <person name="Doellman M."/>
            <person name="Sun Y."/>
            <person name="Barcenas-Pena A."/>
            <person name="Lumbsch H.T."/>
            <person name="Grewe F."/>
        </authorList>
    </citation>
    <scope>NUCLEOTIDE SEQUENCE [LARGE SCALE GENOMIC DNA]</scope>
    <source>
        <strain evidence="5 6">Mercado 3170</strain>
    </source>
</reference>
<dbReference type="Proteomes" id="UP001590950">
    <property type="component" value="Unassembled WGS sequence"/>
</dbReference>
<evidence type="ECO:0000256" key="3">
    <source>
        <dbReference type="SAM" id="Phobius"/>
    </source>
</evidence>
<feature type="transmembrane region" description="Helical" evidence="3">
    <location>
        <begin position="256"/>
        <end position="285"/>
    </location>
</feature>
<keyword evidence="6" id="KW-1185">Reference proteome</keyword>
<dbReference type="SUPFAM" id="SSF47027">
    <property type="entry name" value="Acyl-CoA binding protein"/>
    <property type="match status" value="1"/>
</dbReference>
<feature type="domain" description="ACB" evidence="4">
    <location>
        <begin position="5"/>
        <end position="99"/>
    </location>
</feature>
<evidence type="ECO:0000313" key="6">
    <source>
        <dbReference type="Proteomes" id="UP001590950"/>
    </source>
</evidence>
<feature type="region of interest" description="Disordered" evidence="2">
    <location>
        <begin position="162"/>
        <end position="181"/>
    </location>
</feature>
<name>A0ABR4A9U6_9LECA</name>
<dbReference type="PROSITE" id="PS51228">
    <property type="entry name" value="ACB_2"/>
    <property type="match status" value="1"/>
</dbReference>
<dbReference type="EMBL" id="JBEFKJ010000016">
    <property type="protein sequence ID" value="KAL2041661.1"/>
    <property type="molecule type" value="Genomic_DNA"/>
</dbReference>
<dbReference type="InterPro" id="IPR000582">
    <property type="entry name" value="Acyl-CoA-binding_protein"/>
</dbReference>
<dbReference type="Gene3D" id="1.20.80.10">
    <property type="match status" value="1"/>
</dbReference>